<accession>A0ABY6IYY2</accession>
<sequence>MMIRKMGYTLALLALEMLLYFVITTVFMLFFSRFNVNLGLEEWFAVITRRVVVYYVFAFAGFTLLTMLLQPKNKVRAIALINAGLFLLITFVTLYIQHVPLSSAFGNRMILIQLLAAFVVPFMLNRSVNFRTMVALDIFPEKQKWDAAEAPVK</sequence>
<name>A0ABY6IYY2_9BACT</name>
<keyword evidence="1" id="KW-0812">Transmembrane</keyword>
<keyword evidence="1" id="KW-1133">Transmembrane helix</keyword>
<feature type="transmembrane region" description="Helical" evidence="1">
    <location>
        <begin position="51"/>
        <end position="70"/>
    </location>
</feature>
<reference evidence="2" key="1">
    <citation type="submission" date="2022-10" db="EMBL/GenBank/DDBJ databases">
        <title>Chitinophaga sp. nov., isolated from soil.</title>
        <authorList>
            <person name="Jeon C.O."/>
        </authorList>
    </citation>
    <scope>NUCLEOTIDE SEQUENCE</scope>
    <source>
        <strain evidence="2">R8</strain>
    </source>
</reference>
<evidence type="ECO:0000256" key="1">
    <source>
        <dbReference type="SAM" id="Phobius"/>
    </source>
</evidence>
<feature type="transmembrane region" description="Helical" evidence="1">
    <location>
        <begin position="108"/>
        <end position="124"/>
    </location>
</feature>
<evidence type="ECO:0000313" key="3">
    <source>
        <dbReference type="Proteomes" id="UP001162741"/>
    </source>
</evidence>
<feature type="transmembrane region" description="Helical" evidence="1">
    <location>
        <begin position="77"/>
        <end position="96"/>
    </location>
</feature>
<protein>
    <submittedName>
        <fullName evidence="2">Uncharacterized protein</fullName>
    </submittedName>
</protein>
<keyword evidence="3" id="KW-1185">Reference proteome</keyword>
<dbReference type="Proteomes" id="UP001162741">
    <property type="component" value="Chromosome"/>
</dbReference>
<proteinExistence type="predicted"/>
<keyword evidence="1" id="KW-0472">Membrane</keyword>
<feature type="transmembrane region" description="Helical" evidence="1">
    <location>
        <begin position="7"/>
        <end position="31"/>
    </location>
</feature>
<evidence type="ECO:0000313" key="2">
    <source>
        <dbReference type="EMBL" id="UYQ91289.1"/>
    </source>
</evidence>
<dbReference type="RefSeq" id="WP_264279744.1">
    <property type="nucleotide sequence ID" value="NZ_CP107006.1"/>
</dbReference>
<gene>
    <name evidence="2" type="ORF">MKQ68_14445</name>
</gene>
<dbReference type="EMBL" id="CP107006">
    <property type="protein sequence ID" value="UYQ91289.1"/>
    <property type="molecule type" value="Genomic_DNA"/>
</dbReference>
<organism evidence="2 3">
    <name type="scientific">Chitinophaga horti</name>
    <dbReference type="NCBI Taxonomy" id="2920382"/>
    <lineage>
        <taxon>Bacteria</taxon>
        <taxon>Pseudomonadati</taxon>
        <taxon>Bacteroidota</taxon>
        <taxon>Chitinophagia</taxon>
        <taxon>Chitinophagales</taxon>
        <taxon>Chitinophagaceae</taxon>
        <taxon>Chitinophaga</taxon>
    </lineage>
</organism>